<proteinExistence type="predicted"/>
<accession>A0ABP9DER5</accession>
<reference evidence="2" key="1">
    <citation type="journal article" date="2019" name="Int. J. Syst. Evol. Microbiol.">
        <title>The Global Catalogue of Microorganisms (GCM) 10K type strain sequencing project: providing services to taxonomists for standard genome sequencing and annotation.</title>
        <authorList>
            <consortium name="The Broad Institute Genomics Platform"/>
            <consortium name="The Broad Institute Genome Sequencing Center for Infectious Disease"/>
            <person name="Wu L."/>
            <person name="Ma J."/>
        </authorList>
    </citation>
    <scope>NUCLEOTIDE SEQUENCE [LARGE SCALE GENOMIC DNA]</scope>
    <source>
        <strain evidence="2">JCM 18326</strain>
    </source>
</reference>
<protein>
    <submittedName>
        <fullName evidence="1">Uncharacterized protein</fullName>
    </submittedName>
</protein>
<dbReference type="Proteomes" id="UP001500298">
    <property type="component" value="Unassembled WGS sequence"/>
</dbReference>
<evidence type="ECO:0000313" key="1">
    <source>
        <dbReference type="EMBL" id="GAA4840850.1"/>
    </source>
</evidence>
<gene>
    <name evidence="1" type="ORF">GCM10023331_27320</name>
</gene>
<dbReference type="EMBL" id="BAABJX010000042">
    <property type="protein sequence ID" value="GAA4840850.1"/>
    <property type="molecule type" value="Genomic_DNA"/>
</dbReference>
<evidence type="ECO:0000313" key="2">
    <source>
        <dbReference type="Proteomes" id="UP001500298"/>
    </source>
</evidence>
<sequence>MSIVKDLAHQMLPHRIKTHLTPKTMERFKGLLKEITDLTFKIERDYPELYQYLDENPITIGNSPHPSLDLQTMKNYLESLKTMLERHIDSHTGNNKAAS</sequence>
<dbReference type="RefSeq" id="WP_345372708.1">
    <property type="nucleotide sequence ID" value="NZ_BAABJX010000042.1"/>
</dbReference>
<comment type="caution">
    <text evidence="1">The sequence shown here is derived from an EMBL/GenBank/DDBJ whole genome shotgun (WGS) entry which is preliminary data.</text>
</comment>
<name>A0ABP9DER5_9BACT</name>
<keyword evidence="2" id="KW-1185">Reference proteome</keyword>
<organism evidence="1 2">
    <name type="scientific">Algivirga pacifica</name>
    <dbReference type="NCBI Taxonomy" id="1162670"/>
    <lineage>
        <taxon>Bacteria</taxon>
        <taxon>Pseudomonadati</taxon>
        <taxon>Bacteroidota</taxon>
        <taxon>Cytophagia</taxon>
        <taxon>Cytophagales</taxon>
        <taxon>Flammeovirgaceae</taxon>
        <taxon>Algivirga</taxon>
    </lineage>
</organism>